<dbReference type="EMBL" id="VFMN01000001">
    <property type="protein sequence ID" value="TQJ10133.1"/>
    <property type="molecule type" value="Genomic_DNA"/>
</dbReference>
<dbReference type="InterPro" id="IPR000192">
    <property type="entry name" value="Aminotrans_V_dom"/>
</dbReference>
<dbReference type="AlphaFoldDB" id="A0A542E458"/>
<comment type="catalytic activity">
    <reaction evidence="6 8">
        <text>(sulfur carrier)-H + L-cysteine = (sulfur carrier)-SH + L-alanine</text>
        <dbReference type="Rhea" id="RHEA:43892"/>
        <dbReference type="Rhea" id="RHEA-COMP:14737"/>
        <dbReference type="Rhea" id="RHEA-COMP:14739"/>
        <dbReference type="ChEBI" id="CHEBI:29917"/>
        <dbReference type="ChEBI" id="CHEBI:35235"/>
        <dbReference type="ChEBI" id="CHEBI:57972"/>
        <dbReference type="ChEBI" id="CHEBI:64428"/>
        <dbReference type="EC" id="2.8.1.7"/>
    </reaction>
</comment>
<evidence type="ECO:0000313" key="10">
    <source>
        <dbReference type="EMBL" id="TQJ10133.1"/>
    </source>
</evidence>
<evidence type="ECO:0000256" key="3">
    <source>
        <dbReference type="ARBA" id="ARBA00012239"/>
    </source>
</evidence>
<evidence type="ECO:0000256" key="6">
    <source>
        <dbReference type="ARBA" id="ARBA00050776"/>
    </source>
</evidence>
<dbReference type="GO" id="GO:0006534">
    <property type="term" value="P:cysteine metabolic process"/>
    <property type="evidence" value="ECO:0007669"/>
    <property type="project" value="UniProtKB-UniRule"/>
</dbReference>
<comment type="caution">
    <text evidence="10">The sequence shown here is derived from an EMBL/GenBank/DDBJ whole genome shotgun (WGS) entry which is preliminary data.</text>
</comment>
<feature type="domain" description="Aminotransferase class V" evidence="9">
    <location>
        <begin position="42"/>
        <end position="431"/>
    </location>
</feature>
<accession>A0A542E458</accession>
<comment type="function">
    <text evidence="8">Catalyzes the removal of elemental sulfur and selenium atoms from L-cysteine, L-cystine, L-selenocysteine, and L-selenocystine to produce L-alanine.</text>
</comment>
<evidence type="ECO:0000256" key="7">
    <source>
        <dbReference type="RuleBase" id="RU004504"/>
    </source>
</evidence>
<keyword evidence="4 8" id="KW-0808">Transferase</keyword>
<proteinExistence type="inferred from homology"/>
<comment type="similarity">
    <text evidence="2 8">Belongs to the class-V pyridoxal-phosphate-dependent aminotransferase family. Csd subfamily.</text>
</comment>
<dbReference type="Gene3D" id="3.90.1150.10">
    <property type="entry name" value="Aspartate Aminotransferase, domain 1"/>
    <property type="match status" value="1"/>
</dbReference>
<dbReference type="InterPro" id="IPR015422">
    <property type="entry name" value="PyrdxlP-dep_Trfase_small"/>
</dbReference>
<dbReference type="SUPFAM" id="SSF53383">
    <property type="entry name" value="PLP-dependent transferases"/>
    <property type="match status" value="1"/>
</dbReference>
<dbReference type="Gene3D" id="3.40.640.10">
    <property type="entry name" value="Type I PLP-dependent aspartate aminotransferase-like (Major domain)"/>
    <property type="match status" value="1"/>
</dbReference>
<dbReference type="EC" id="2.8.1.7" evidence="3 8"/>
<dbReference type="PROSITE" id="PS00595">
    <property type="entry name" value="AA_TRANSFER_CLASS_5"/>
    <property type="match status" value="1"/>
</dbReference>
<evidence type="ECO:0000256" key="2">
    <source>
        <dbReference type="ARBA" id="ARBA00010447"/>
    </source>
</evidence>
<dbReference type="RefSeq" id="WP_141849398.1">
    <property type="nucleotide sequence ID" value="NZ_BAAAPR010000001.1"/>
</dbReference>
<gene>
    <name evidence="10" type="ORF">FB458_3252</name>
</gene>
<dbReference type="GO" id="GO:0030170">
    <property type="term" value="F:pyridoxal phosphate binding"/>
    <property type="evidence" value="ECO:0007669"/>
    <property type="project" value="UniProtKB-UniRule"/>
</dbReference>
<evidence type="ECO:0000256" key="8">
    <source>
        <dbReference type="RuleBase" id="RU004506"/>
    </source>
</evidence>
<organism evidence="10 11">
    <name type="scientific">Lapillicoccus jejuensis</name>
    <dbReference type="NCBI Taxonomy" id="402171"/>
    <lineage>
        <taxon>Bacteria</taxon>
        <taxon>Bacillati</taxon>
        <taxon>Actinomycetota</taxon>
        <taxon>Actinomycetes</taxon>
        <taxon>Micrococcales</taxon>
        <taxon>Intrasporangiaceae</taxon>
        <taxon>Lapillicoccus</taxon>
    </lineage>
</organism>
<evidence type="ECO:0000256" key="5">
    <source>
        <dbReference type="ARBA" id="ARBA00022898"/>
    </source>
</evidence>
<keyword evidence="5 8" id="KW-0663">Pyridoxal phosphate</keyword>
<keyword evidence="11" id="KW-1185">Reference proteome</keyword>
<evidence type="ECO:0000313" key="11">
    <source>
        <dbReference type="Proteomes" id="UP000317893"/>
    </source>
</evidence>
<dbReference type="InterPro" id="IPR020578">
    <property type="entry name" value="Aminotrans_V_PyrdxlP_BS"/>
</dbReference>
<dbReference type="PANTHER" id="PTHR43586">
    <property type="entry name" value="CYSTEINE DESULFURASE"/>
    <property type="match status" value="1"/>
</dbReference>
<dbReference type="Pfam" id="PF00266">
    <property type="entry name" value="Aminotran_5"/>
    <property type="match status" value="1"/>
</dbReference>
<dbReference type="GO" id="GO:0031071">
    <property type="term" value="F:cysteine desulfurase activity"/>
    <property type="evidence" value="ECO:0007669"/>
    <property type="project" value="UniProtKB-UniRule"/>
</dbReference>
<dbReference type="NCBIfam" id="TIGR01979">
    <property type="entry name" value="sufS"/>
    <property type="match status" value="1"/>
</dbReference>
<sequence length="452" mass="47651">MSPTAAGTGAPYGEPFTDEEVTAIRGDFPILTRTVRDGRPLVYLDSGATSQKPWVVLAAEQEFYERHNSAVHRGAHQLSEEGTGLYEAAREIIAGLVGAPAHEVVFTKNATESLNLVAYAFSNAGAGGGGATGAAADRFRIGPGDEVLVTQMEHHANLVPWQELCRRTGATLRWVPVTADGLLDLTTLDELLTERTKVFAFTHVSNVLGTVNPVRELADRAHAVGALVVLDACQSAPHLAIDVAELDVDLLAFSGHKLFGPLGIGVLWGRAELLDAMPVFLTGGSMIETVTMEGSTYAPVPQKFEAGVPAAAQAIGLAAAVQYLTELGLDRVAAHERRLTQALLDGLAQRPWVRVVGPAGAEERGATVAFVVEAGGESVHAHDVGQVLDDAGIAVRVGHHCAWPLHRALGVTATTRATFAAYNTLDEVQVLLDALDRVPATFGLPVGEKVAS</sequence>
<evidence type="ECO:0000256" key="4">
    <source>
        <dbReference type="ARBA" id="ARBA00022679"/>
    </source>
</evidence>
<dbReference type="CDD" id="cd06453">
    <property type="entry name" value="SufS_like"/>
    <property type="match status" value="1"/>
</dbReference>
<name>A0A542E458_9MICO</name>
<dbReference type="InterPro" id="IPR015421">
    <property type="entry name" value="PyrdxlP-dep_Trfase_major"/>
</dbReference>
<protein>
    <recommendedName>
        <fullName evidence="3 8">Cysteine desulfurase</fullName>
        <ecNumber evidence="3 8">2.8.1.7</ecNumber>
    </recommendedName>
</protein>
<dbReference type="OrthoDB" id="9804366at2"/>
<evidence type="ECO:0000256" key="1">
    <source>
        <dbReference type="ARBA" id="ARBA00001933"/>
    </source>
</evidence>
<comment type="cofactor">
    <cofactor evidence="1 7">
        <name>pyridoxal 5'-phosphate</name>
        <dbReference type="ChEBI" id="CHEBI:597326"/>
    </cofactor>
</comment>
<dbReference type="Proteomes" id="UP000317893">
    <property type="component" value="Unassembled WGS sequence"/>
</dbReference>
<dbReference type="InterPro" id="IPR010970">
    <property type="entry name" value="Cys_dSase_SufS"/>
</dbReference>
<evidence type="ECO:0000259" key="9">
    <source>
        <dbReference type="Pfam" id="PF00266"/>
    </source>
</evidence>
<reference evidence="10 11" key="1">
    <citation type="submission" date="2019-06" db="EMBL/GenBank/DDBJ databases">
        <title>Sequencing the genomes of 1000 actinobacteria strains.</title>
        <authorList>
            <person name="Klenk H.-P."/>
        </authorList>
    </citation>
    <scope>NUCLEOTIDE SEQUENCE [LARGE SCALE GENOMIC DNA]</scope>
    <source>
        <strain evidence="10 11">DSM 18607</strain>
    </source>
</reference>
<dbReference type="InterPro" id="IPR015424">
    <property type="entry name" value="PyrdxlP-dep_Trfase"/>
</dbReference>
<dbReference type="PANTHER" id="PTHR43586:SF8">
    <property type="entry name" value="CYSTEINE DESULFURASE 1, CHLOROPLASTIC"/>
    <property type="match status" value="1"/>
</dbReference>